<evidence type="ECO:0000313" key="1">
    <source>
        <dbReference type="EMBL" id="MDL0082629.1"/>
    </source>
</evidence>
<keyword evidence="2" id="KW-1185">Reference proteome</keyword>
<evidence type="ECO:0000313" key="2">
    <source>
        <dbReference type="Proteomes" id="UP001173802"/>
    </source>
</evidence>
<accession>A0ACC6FTM5</accession>
<reference evidence="1 2" key="1">
    <citation type="journal article" date="2023" name="Microorganisms">
        <title>Isolation and Genomic Characteristics of Cat-Borne Campylobacter felis sp. nov. and Sheep-Borne Campylobacter ovis sp. nov.</title>
        <authorList>
            <person name="Wang H."/>
            <person name="Li Y."/>
            <person name="Gu Y."/>
            <person name="Zhou G."/>
            <person name="Chen X."/>
            <person name="Zhang X."/>
            <person name="Shao Z."/>
            <person name="Zhang J."/>
            <person name="Zhang M."/>
        </authorList>
    </citation>
    <scope>NUCLEOTIDE SEQUENCE [LARGE SCALE GENOMIC DNA]</scope>
    <source>
        <strain evidence="1 2">XJK30-2</strain>
    </source>
</reference>
<protein>
    <submittedName>
        <fullName evidence="1">Uncharacterized protein</fullName>
    </submittedName>
</protein>
<name>A0ACC6FTM5_9HELI</name>
<organism evidence="1 2">
    <name type="scientific">Helicobacter zhangjianzhongii</name>
    <dbReference type="NCBI Taxonomy" id="2974574"/>
    <lineage>
        <taxon>Bacteria</taxon>
        <taxon>Pseudomonadati</taxon>
        <taxon>Campylobacterota</taxon>
        <taxon>Epsilonproteobacteria</taxon>
        <taxon>Campylobacterales</taxon>
        <taxon>Helicobacteraceae</taxon>
        <taxon>Helicobacter</taxon>
    </lineage>
</organism>
<gene>
    <name evidence="1" type="ORF">NYG90_08115</name>
</gene>
<comment type="caution">
    <text evidence="1">The sequence shown here is derived from an EMBL/GenBank/DDBJ whole genome shotgun (WGS) entry which is preliminary data.</text>
</comment>
<sequence>MDSSVQALPHRLSYTDRQSTCNEANTQKRVETKVGKVDSRHNLAR</sequence>
<dbReference type="Proteomes" id="UP001173802">
    <property type="component" value="Unassembled WGS sequence"/>
</dbReference>
<dbReference type="EMBL" id="JANURN010000007">
    <property type="protein sequence ID" value="MDL0082629.1"/>
    <property type="molecule type" value="Genomic_DNA"/>
</dbReference>
<proteinExistence type="predicted"/>